<accession>A0ABQ8SJ03</accession>
<evidence type="ECO:0000313" key="3">
    <source>
        <dbReference type="Proteomes" id="UP001148838"/>
    </source>
</evidence>
<name>A0ABQ8SJ03_PERAM</name>
<organism evidence="2 3">
    <name type="scientific">Periplaneta americana</name>
    <name type="common">American cockroach</name>
    <name type="synonym">Blatta americana</name>
    <dbReference type="NCBI Taxonomy" id="6978"/>
    <lineage>
        <taxon>Eukaryota</taxon>
        <taxon>Metazoa</taxon>
        <taxon>Ecdysozoa</taxon>
        <taxon>Arthropoda</taxon>
        <taxon>Hexapoda</taxon>
        <taxon>Insecta</taxon>
        <taxon>Pterygota</taxon>
        <taxon>Neoptera</taxon>
        <taxon>Polyneoptera</taxon>
        <taxon>Dictyoptera</taxon>
        <taxon>Blattodea</taxon>
        <taxon>Blattoidea</taxon>
        <taxon>Blattidae</taxon>
        <taxon>Blattinae</taxon>
        <taxon>Periplaneta</taxon>
    </lineage>
</organism>
<sequence>MAGLCEGSNEPSGSLKASNKKKNSPQYVFSNSSHCCHYRRYGSYRYKFRDDDFGDVDDHDEFGDDDVGEDDDNNEEKEFEVYIIEFGDGDDFGDDDVRIEYNDSNILVNLKIITSSKNMSLEMIMMIGDDDCDEFTDDDNGFGDNNYDYKSGDDDYDGDEL</sequence>
<gene>
    <name evidence="2" type="ORF">ANN_15952</name>
</gene>
<protein>
    <submittedName>
        <fullName evidence="2">Uncharacterized protein</fullName>
    </submittedName>
</protein>
<feature type="region of interest" description="Disordered" evidence="1">
    <location>
        <begin position="1"/>
        <end position="30"/>
    </location>
</feature>
<comment type="caution">
    <text evidence="2">The sequence shown here is derived from an EMBL/GenBank/DDBJ whole genome shotgun (WGS) entry which is preliminary data.</text>
</comment>
<dbReference type="Proteomes" id="UP001148838">
    <property type="component" value="Unassembled WGS sequence"/>
</dbReference>
<dbReference type="EMBL" id="JAJSOF020000027">
    <property type="protein sequence ID" value="KAJ4433642.1"/>
    <property type="molecule type" value="Genomic_DNA"/>
</dbReference>
<reference evidence="2 3" key="1">
    <citation type="journal article" date="2022" name="Allergy">
        <title>Genome assembly and annotation of Periplaneta americana reveal a comprehensive cockroach allergen profile.</title>
        <authorList>
            <person name="Wang L."/>
            <person name="Xiong Q."/>
            <person name="Saelim N."/>
            <person name="Wang L."/>
            <person name="Nong W."/>
            <person name="Wan A.T."/>
            <person name="Shi M."/>
            <person name="Liu X."/>
            <person name="Cao Q."/>
            <person name="Hui J.H.L."/>
            <person name="Sookrung N."/>
            <person name="Leung T.F."/>
            <person name="Tungtrongchitr A."/>
            <person name="Tsui S.K.W."/>
        </authorList>
    </citation>
    <scope>NUCLEOTIDE SEQUENCE [LARGE SCALE GENOMIC DNA]</scope>
    <source>
        <strain evidence="2">PWHHKU_190912</strain>
    </source>
</reference>
<evidence type="ECO:0000256" key="1">
    <source>
        <dbReference type="SAM" id="MobiDB-lite"/>
    </source>
</evidence>
<feature type="region of interest" description="Disordered" evidence="1">
    <location>
        <begin position="137"/>
        <end position="161"/>
    </location>
</feature>
<evidence type="ECO:0000313" key="2">
    <source>
        <dbReference type="EMBL" id="KAJ4433642.1"/>
    </source>
</evidence>
<proteinExistence type="predicted"/>
<keyword evidence="3" id="KW-1185">Reference proteome</keyword>